<accession>A0A941FJI1</accession>
<reference evidence="1" key="1">
    <citation type="submission" date="2021-04" db="EMBL/GenBank/DDBJ databases">
        <title>Whole genome sequencing of Enterococci isolates from hospitalized patients.</title>
        <authorList>
            <person name="Ogoti B.M."/>
            <person name="Onyambu F.G."/>
        </authorList>
    </citation>
    <scope>NUCLEOTIDE SEQUENCE</scope>
    <source>
        <strain evidence="1">242</strain>
    </source>
</reference>
<dbReference type="EMBL" id="JAGTPW010000054">
    <property type="protein sequence ID" value="MBR8645878.1"/>
    <property type="molecule type" value="Genomic_DNA"/>
</dbReference>
<dbReference type="AlphaFoldDB" id="A0A941FJI1"/>
<name>A0A941FJI1_9BACI</name>
<sequence length="62" mass="7194">MAVIAQQIYFRYFNGQTSDERFSNMNQAVANLMQYAFYYSGVYYHGKDSPSFNLGCVKQQVC</sequence>
<dbReference type="Proteomes" id="UP000680045">
    <property type="component" value="Unassembled WGS sequence"/>
</dbReference>
<evidence type="ECO:0000313" key="1">
    <source>
        <dbReference type="EMBL" id="MBR8645878.1"/>
    </source>
</evidence>
<organism evidence="1 2">
    <name type="scientific">Peribacillus frigoritolerans</name>
    <dbReference type="NCBI Taxonomy" id="450367"/>
    <lineage>
        <taxon>Bacteria</taxon>
        <taxon>Bacillati</taxon>
        <taxon>Bacillota</taxon>
        <taxon>Bacilli</taxon>
        <taxon>Bacillales</taxon>
        <taxon>Bacillaceae</taxon>
        <taxon>Peribacillus</taxon>
    </lineage>
</organism>
<comment type="caution">
    <text evidence="1">The sequence shown here is derived from an EMBL/GenBank/DDBJ whole genome shotgun (WGS) entry which is preliminary data.</text>
</comment>
<protein>
    <submittedName>
        <fullName evidence="1">Uncharacterized protein</fullName>
    </submittedName>
</protein>
<proteinExistence type="predicted"/>
<gene>
    <name evidence="1" type="ORF">KEH51_23505</name>
</gene>
<evidence type="ECO:0000313" key="2">
    <source>
        <dbReference type="Proteomes" id="UP000680045"/>
    </source>
</evidence>